<dbReference type="STRING" id="45607.A0A2T0FGZ8"/>
<keyword evidence="3" id="KW-0963">Cytoplasm</keyword>
<comment type="similarity">
    <text evidence="1 3">Belongs to the TBCA family.</text>
</comment>
<dbReference type="PANTHER" id="PTHR21500:SF0">
    <property type="entry name" value="TUBULIN-SPECIFIC CHAPERONE A"/>
    <property type="match status" value="1"/>
</dbReference>
<dbReference type="RefSeq" id="XP_024664164.1">
    <property type="nucleotide sequence ID" value="XM_024808396.1"/>
</dbReference>
<reference evidence="4 5" key="1">
    <citation type="submission" date="2017-04" db="EMBL/GenBank/DDBJ databases">
        <title>Genome sequencing of [Candida] sorbophila.</title>
        <authorList>
            <person name="Ahn J.O."/>
        </authorList>
    </citation>
    <scope>NUCLEOTIDE SEQUENCE [LARGE SCALE GENOMIC DNA]</scope>
    <source>
        <strain evidence="4 5">DS02</strain>
    </source>
</reference>
<evidence type="ECO:0000313" key="4">
    <source>
        <dbReference type="EMBL" id="PRT54219.1"/>
    </source>
</evidence>
<keyword evidence="5" id="KW-1185">Reference proteome</keyword>
<gene>
    <name evidence="4" type="ORF">B9G98_01839</name>
</gene>
<dbReference type="AlphaFoldDB" id="A0A2T0FGZ8"/>
<evidence type="ECO:0000313" key="5">
    <source>
        <dbReference type="Proteomes" id="UP000238350"/>
    </source>
</evidence>
<dbReference type="Proteomes" id="UP000238350">
    <property type="component" value="Unassembled WGS sequence"/>
</dbReference>
<accession>A0A2T0FGZ8</accession>
<evidence type="ECO:0000256" key="2">
    <source>
        <dbReference type="ARBA" id="ARBA00023186"/>
    </source>
</evidence>
<keyword evidence="3" id="KW-0493">Microtubule</keyword>
<dbReference type="SUPFAM" id="SSF46988">
    <property type="entry name" value="Tubulin chaperone cofactor A"/>
    <property type="match status" value="1"/>
</dbReference>
<dbReference type="GO" id="GO:0048487">
    <property type="term" value="F:beta-tubulin binding"/>
    <property type="evidence" value="ECO:0007669"/>
    <property type="project" value="InterPro"/>
</dbReference>
<dbReference type="GeneID" id="36515587"/>
<protein>
    <recommendedName>
        <fullName evidence="3">Tubulin-specific chaperone A</fullName>
    </recommendedName>
</protein>
<organism evidence="4 5">
    <name type="scientific">Wickerhamiella sorbophila</name>
    <dbReference type="NCBI Taxonomy" id="45607"/>
    <lineage>
        <taxon>Eukaryota</taxon>
        <taxon>Fungi</taxon>
        <taxon>Dikarya</taxon>
        <taxon>Ascomycota</taxon>
        <taxon>Saccharomycotina</taxon>
        <taxon>Dipodascomycetes</taxon>
        <taxon>Dipodascales</taxon>
        <taxon>Trichomonascaceae</taxon>
        <taxon>Wickerhamiella</taxon>
    </lineage>
</organism>
<comment type="caution">
    <text evidence="4">The sequence shown here is derived from an EMBL/GenBank/DDBJ whole genome shotgun (WGS) entry which is preliminary data.</text>
</comment>
<dbReference type="GO" id="GO:0005874">
    <property type="term" value="C:microtubule"/>
    <property type="evidence" value="ECO:0007669"/>
    <property type="project" value="UniProtKB-KW"/>
</dbReference>
<dbReference type="GO" id="GO:0005829">
    <property type="term" value="C:cytosol"/>
    <property type="evidence" value="ECO:0007669"/>
    <property type="project" value="TreeGrafter"/>
</dbReference>
<dbReference type="PANTHER" id="PTHR21500">
    <property type="entry name" value="TUBULIN-SPECIFIC CHAPERONE A"/>
    <property type="match status" value="1"/>
</dbReference>
<dbReference type="InterPro" id="IPR036126">
    <property type="entry name" value="TBCA_sf"/>
</dbReference>
<keyword evidence="3" id="KW-0206">Cytoskeleton</keyword>
<comment type="subunit">
    <text evidence="3">Supercomplex made of cofactors A to E. Cofactors A and D function by capturing and stabilizing tubulin in a quasi-native conformation. Cofactor E binds to the cofactor D-tubulin complex; interaction with cofactor C then causes the release of tubulin polypeptides that are committed to the native state.</text>
</comment>
<proteinExistence type="inferred from homology"/>
<dbReference type="EMBL" id="NDIQ01000021">
    <property type="protein sequence ID" value="PRT54219.1"/>
    <property type="molecule type" value="Genomic_DNA"/>
</dbReference>
<evidence type="ECO:0000256" key="3">
    <source>
        <dbReference type="RuleBase" id="RU364030"/>
    </source>
</evidence>
<evidence type="ECO:0000256" key="1">
    <source>
        <dbReference type="ARBA" id="ARBA00006806"/>
    </source>
</evidence>
<dbReference type="GO" id="GO:0007023">
    <property type="term" value="P:post-chaperonin tubulin folding pathway"/>
    <property type="evidence" value="ECO:0007669"/>
    <property type="project" value="UniProtKB-UniRule"/>
</dbReference>
<comment type="subcellular location">
    <subcellularLocation>
        <location evidence="3">Cytoplasm</location>
        <location evidence="3">Cytoskeleton</location>
    </subcellularLocation>
</comment>
<name>A0A2T0FGZ8_9ASCO</name>
<sequence length="103" mass="12071">MVAPTRSQIKIKALQRLTKEHELYLKEEVEIMARLKSLKENNGDEYEIKKIQQVLDETRRVVPNVRKRLENEVEETQRLQVADEDRAELDEAVAKAQAYLTAH</sequence>
<dbReference type="Gene3D" id="1.20.58.90">
    <property type="match status" value="1"/>
</dbReference>
<dbReference type="InterPro" id="IPR004226">
    <property type="entry name" value="TBCA"/>
</dbReference>
<dbReference type="Pfam" id="PF02970">
    <property type="entry name" value="TBCA"/>
    <property type="match status" value="1"/>
</dbReference>
<dbReference type="GO" id="GO:0007021">
    <property type="term" value="P:tubulin complex assembly"/>
    <property type="evidence" value="ECO:0007669"/>
    <property type="project" value="UniProtKB-UniRule"/>
</dbReference>
<dbReference type="OrthoDB" id="296187at2759"/>
<keyword evidence="2 3" id="KW-0143">Chaperone</keyword>